<evidence type="ECO:0000313" key="4">
    <source>
        <dbReference type="Proteomes" id="UP000640489"/>
    </source>
</evidence>
<feature type="region of interest" description="Disordered" evidence="1">
    <location>
        <begin position="101"/>
        <end position="141"/>
    </location>
</feature>
<protein>
    <submittedName>
        <fullName evidence="3">Cellulose synthase</fullName>
    </submittedName>
</protein>
<feature type="compositionally biased region" description="Low complexity" evidence="1">
    <location>
        <begin position="121"/>
        <end position="133"/>
    </location>
</feature>
<dbReference type="RefSeq" id="WP_194706455.1">
    <property type="nucleotide sequence ID" value="NZ_JADKPN010000004.1"/>
</dbReference>
<sequence length="155" mass="16519">MDDVTWGALTLTLTVIGGFYTWWAYRNRGATPAMRGLALTLLPAAAWLTGTLRMFTEIADAVSSWAVHLAFSPKVWLGVIFAGLSVALFLVSGFLRDRGIGGSARPATQKEPKASRKAPKAPKALPRAQQQAGPLGGDDGLDDEIAAILKRRGIS</sequence>
<evidence type="ECO:0000256" key="2">
    <source>
        <dbReference type="SAM" id="Phobius"/>
    </source>
</evidence>
<reference evidence="3" key="1">
    <citation type="submission" date="2020-11" db="EMBL/GenBank/DDBJ databases">
        <title>Nocardioides sp. nov., isolated from Soil of Cynanchum wilfordii Hemsley rhizosphere.</title>
        <authorList>
            <person name="Lee J.-S."/>
            <person name="Suh M.K."/>
            <person name="Kim J.-S."/>
        </authorList>
    </citation>
    <scope>NUCLEOTIDE SEQUENCE</scope>
    <source>
        <strain evidence="3">KCTC 19275</strain>
    </source>
</reference>
<dbReference type="AlphaFoldDB" id="A0A930YK40"/>
<keyword evidence="2" id="KW-1133">Transmembrane helix</keyword>
<evidence type="ECO:0000313" key="3">
    <source>
        <dbReference type="EMBL" id="MBF4763260.1"/>
    </source>
</evidence>
<keyword evidence="2" id="KW-0812">Transmembrane</keyword>
<comment type="caution">
    <text evidence="3">The sequence shown here is derived from an EMBL/GenBank/DDBJ whole genome shotgun (WGS) entry which is preliminary data.</text>
</comment>
<feature type="transmembrane region" description="Helical" evidence="2">
    <location>
        <begin position="75"/>
        <end position="95"/>
    </location>
</feature>
<proteinExistence type="predicted"/>
<dbReference type="EMBL" id="JADKPN010000004">
    <property type="protein sequence ID" value="MBF4763260.1"/>
    <property type="molecule type" value="Genomic_DNA"/>
</dbReference>
<evidence type="ECO:0000256" key="1">
    <source>
        <dbReference type="SAM" id="MobiDB-lite"/>
    </source>
</evidence>
<gene>
    <name evidence="3" type="ORF">ISU07_08980</name>
</gene>
<keyword evidence="4" id="KW-1185">Reference proteome</keyword>
<feature type="transmembrane region" description="Helical" evidence="2">
    <location>
        <begin position="37"/>
        <end position="55"/>
    </location>
</feature>
<feature type="transmembrane region" description="Helical" evidence="2">
    <location>
        <begin position="6"/>
        <end position="25"/>
    </location>
</feature>
<accession>A0A930YK40</accession>
<organism evidence="3 4">
    <name type="scientific">Nocardioides islandensis</name>
    <dbReference type="NCBI Taxonomy" id="433663"/>
    <lineage>
        <taxon>Bacteria</taxon>
        <taxon>Bacillati</taxon>
        <taxon>Actinomycetota</taxon>
        <taxon>Actinomycetes</taxon>
        <taxon>Propionibacteriales</taxon>
        <taxon>Nocardioidaceae</taxon>
        <taxon>Nocardioides</taxon>
    </lineage>
</organism>
<name>A0A930YK40_9ACTN</name>
<keyword evidence="2" id="KW-0472">Membrane</keyword>
<dbReference type="Proteomes" id="UP000640489">
    <property type="component" value="Unassembled WGS sequence"/>
</dbReference>